<dbReference type="InterPro" id="IPR006016">
    <property type="entry name" value="UspA"/>
</dbReference>
<protein>
    <recommendedName>
        <fullName evidence="1">UspA domain-containing protein</fullName>
    </recommendedName>
</protein>
<dbReference type="SUPFAM" id="SSF52402">
    <property type="entry name" value="Adenine nucleotide alpha hydrolases-like"/>
    <property type="match status" value="1"/>
</dbReference>
<reference evidence="3" key="1">
    <citation type="journal article" date="2019" name="Int. J. Syst. Evol. Microbiol.">
        <title>The Global Catalogue of Microorganisms (GCM) 10K type strain sequencing project: providing services to taxonomists for standard genome sequencing and annotation.</title>
        <authorList>
            <consortium name="The Broad Institute Genomics Platform"/>
            <consortium name="The Broad Institute Genome Sequencing Center for Infectious Disease"/>
            <person name="Wu L."/>
            <person name="Ma J."/>
        </authorList>
    </citation>
    <scope>NUCLEOTIDE SEQUENCE [LARGE SCALE GENOMIC DNA]</scope>
    <source>
        <strain evidence="3">NBRC 105830</strain>
    </source>
</reference>
<proteinExistence type="predicted"/>
<dbReference type="InterPro" id="IPR014729">
    <property type="entry name" value="Rossmann-like_a/b/a_fold"/>
</dbReference>
<evidence type="ECO:0000313" key="3">
    <source>
        <dbReference type="Proteomes" id="UP001157109"/>
    </source>
</evidence>
<dbReference type="Pfam" id="PF00582">
    <property type="entry name" value="Usp"/>
    <property type="match status" value="1"/>
</dbReference>
<evidence type="ECO:0000259" key="1">
    <source>
        <dbReference type="Pfam" id="PF00582"/>
    </source>
</evidence>
<sequence length="171" mass="18110">MSAGPGPVVVGIVPDQPAAVLQHGARLAGLLGVGLHLVYVDPARYPVTGELGADPTVELSAPIDPEGDSVDGSPFDRQWLDRLDEIVRSARPAPVRWRAHVAAGEPARALARFGDQVDAGYLVTGSRERRSRSFRDFFGGSVAVHLAHHQSRPVVVVPVAPLAPDEPLDLA</sequence>
<dbReference type="CDD" id="cd00293">
    <property type="entry name" value="USP-like"/>
    <property type="match status" value="1"/>
</dbReference>
<dbReference type="Gene3D" id="3.40.50.620">
    <property type="entry name" value="HUPs"/>
    <property type="match status" value="1"/>
</dbReference>
<feature type="domain" description="UspA" evidence="1">
    <location>
        <begin position="8"/>
        <end position="158"/>
    </location>
</feature>
<organism evidence="2 3">
    <name type="scientific">Arsenicicoccus piscis</name>
    <dbReference type="NCBI Taxonomy" id="673954"/>
    <lineage>
        <taxon>Bacteria</taxon>
        <taxon>Bacillati</taxon>
        <taxon>Actinomycetota</taxon>
        <taxon>Actinomycetes</taxon>
        <taxon>Micrococcales</taxon>
        <taxon>Intrasporangiaceae</taxon>
        <taxon>Arsenicicoccus</taxon>
    </lineage>
</organism>
<dbReference type="Proteomes" id="UP001157109">
    <property type="component" value="Unassembled WGS sequence"/>
</dbReference>
<gene>
    <name evidence="2" type="ORF">GCM10025862_29700</name>
</gene>
<comment type="caution">
    <text evidence="2">The sequence shown here is derived from an EMBL/GenBank/DDBJ whole genome shotgun (WGS) entry which is preliminary data.</text>
</comment>
<name>A0ABQ6HR68_9MICO</name>
<evidence type="ECO:0000313" key="2">
    <source>
        <dbReference type="EMBL" id="GMA20949.1"/>
    </source>
</evidence>
<dbReference type="RefSeq" id="WP_241441289.1">
    <property type="nucleotide sequence ID" value="NZ_BSUJ01000001.1"/>
</dbReference>
<dbReference type="EMBL" id="BSUJ01000001">
    <property type="protein sequence ID" value="GMA20949.1"/>
    <property type="molecule type" value="Genomic_DNA"/>
</dbReference>
<accession>A0ABQ6HR68</accession>
<keyword evidence="3" id="KW-1185">Reference proteome</keyword>